<accession>A0ABR6VSL6</accession>
<organism evidence="1 2">
    <name type="scientific">Rufibacter sediminis</name>
    <dbReference type="NCBI Taxonomy" id="2762756"/>
    <lineage>
        <taxon>Bacteria</taxon>
        <taxon>Pseudomonadati</taxon>
        <taxon>Bacteroidota</taxon>
        <taxon>Cytophagia</taxon>
        <taxon>Cytophagales</taxon>
        <taxon>Hymenobacteraceae</taxon>
        <taxon>Rufibacter</taxon>
    </lineage>
</organism>
<name>A0ABR6VSL6_9BACT</name>
<dbReference type="RefSeq" id="WP_186637361.1">
    <property type="nucleotide sequence ID" value="NZ_JAFMZN010000002.1"/>
</dbReference>
<gene>
    <name evidence="1" type="ORF">H7U12_10930</name>
</gene>
<dbReference type="Gene3D" id="3.40.630.30">
    <property type="match status" value="1"/>
</dbReference>
<dbReference type="InterPro" id="IPR016181">
    <property type="entry name" value="Acyl_CoA_acyltransferase"/>
</dbReference>
<reference evidence="1 2" key="1">
    <citation type="journal article" date="2019" name="Int. J. Syst. Evol. Microbiol.">
        <title>Rufibacter sediminis sp. nov., isolated from freshwater lake sediment.</title>
        <authorList>
            <person name="Qu J.H."/>
            <person name="Zhang L.J."/>
            <person name="Fu Y.H."/>
            <person name="Li H.F."/>
        </authorList>
    </citation>
    <scope>NUCLEOTIDE SEQUENCE [LARGE SCALE GENOMIC DNA]</scope>
    <source>
        <strain evidence="1 2">H-1</strain>
    </source>
</reference>
<evidence type="ECO:0000313" key="2">
    <source>
        <dbReference type="Proteomes" id="UP000659698"/>
    </source>
</evidence>
<dbReference type="EMBL" id="JACOAF010000026">
    <property type="protein sequence ID" value="MBC3540196.1"/>
    <property type="molecule type" value="Genomic_DNA"/>
</dbReference>
<protein>
    <submittedName>
        <fullName evidence="1">N-acetyltransferase</fullName>
    </submittedName>
</protein>
<proteinExistence type="predicted"/>
<evidence type="ECO:0000313" key="1">
    <source>
        <dbReference type="EMBL" id="MBC3540196.1"/>
    </source>
</evidence>
<dbReference type="Proteomes" id="UP000659698">
    <property type="component" value="Unassembled WGS sequence"/>
</dbReference>
<dbReference type="SUPFAM" id="SSF55729">
    <property type="entry name" value="Acyl-CoA N-acyltransferases (Nat)"/>
    <property type="match status" value="1"/>
</dbReference>
<comment type="caution">
    <text evidence="1">The sequence shown here is derived from an EMBL/GenBank/DDBJ whole genome shotgun (WGS) entry which is preliminary data.</text>
</comment>
<keyword evidence="2" id="KW-1185">Reference proteome</keyword>
<sequence length="158" mass="18504">MIVRIIEASALSHRLWNQEYPEKLCYHEMEEFESYLSGVQAQRHFLLVDEVEEVHGWGVTFEREVEKWFAIILDNKLHGLGYGALLLKQLQEKEDSLCGWVIDHARDLKRNGETYSSPLAFYLKNGFRVLPGVRLETEKISAVKVEWSPREIDAARWQ</sequence>